<evidence type="ECO:0000313" key="5">
    <source>
        <dbReference type="Proteomes" id="UP000016762"/>
    </source>
</evidence>
<name>U2W9R2_9PROT</name>
<dbReference type="InterPro" id="IPR057460">
    <property type="entry name" value="CAF17_C"/>
</dbReference>
<evidence type="ECO:0000259" key="2">
    <source>
        <dbReference type="Pfam" id="PF01571"/>
    </source>
</evidence>
<keyword evidence="5" id="KW-1185">Reference proteome</keyword>
<dbReference type="Proteomes" id="UP000016762">
    <property type="component" value="Unassembled WGS sequence"/>
</dbReference>
<dbReference type="Pfam" id="PF01571">
    <property type="entry name" value="GCV_T"/>
    <property type="match status" value="1"/>
</dbReference>
<organism evidence="4 5">
    <name type="scientific">Candidatus Micropelagius thuwalensis</name>
    <dbReference type="NCBI Taxonomy" id="1397666"/>
    <lineage>
        <taxon>Bacteria</taxon>
        <taxon>Pseudomonadati</taxon>
        <taxon>Pseudomonadota</taxon>
        <taxon>Alphaproteobacteria</taxon>
        <taxon>PS1 clade</taxon>
        <taxon>Candidatus Micropelagius</taxon>
    </lineage>
</organism>
<comment type="caution">
    <text evidence="4">The sequence shown here is derived from an EMBL/GenBank/DDBJ whole genome shotgun (WGS) entry which is preliminary data.</text>
</comment>
<dbReference type="NCBIfam" id="TIGR03317">
    <property type="entry name" value="ygfZ_signature"/>
    <property type="match status" value="1"/>
</dbReference>
<dbReference type="AlphaFoldDB" id="U2W9R2"/>
<evidence type="ECO:0000313" key="4">
    <source>
        <dbReference type="EMBL" id="ERL46294.1"/>
    </source>
</evidence>
<dbReference type="SUPFAM" id="SSF103025">
    <property type="entry name" value="Folate-binding domain"/>
    <property type="match status" value="1"/>
</dbReference>
<dbReference type="PIRSF" id="PIRSF006487">
    <property type="entry name" value="GcvT"/>
    <property type="match status" value="1"/>
</dbReference>
<dbReference type="InterPro" id="IPR027266">
    <property type="entry name" value="TrmE/GcvT-like"/>
</dbReference>
<dbReference type="InterPro" id="IPR045179">
    <property type="entry name" value="YgfZ/GcvT"/>
</dbReference>
<accession>U2W9R2</accession>
<sequence length="271" mass="30882">MTLYRLEITDRSALQVCGPESETFLQSILSNDMTGLTPGQPVFSLLLTPQGKVVFDLIIWRMEDGYIIEVEKSRSIELEKKFKLYKLRADVDISLKDLSVTCLWGDIPESLAKDLPFDPRHKGLGLRVPDLDIFASLNFDDVSETATEGMYKKHRIAHKVPQGSDEIPQDQAFPLEYGLHELTAIDFQKGCYVGQEVTSRTYRRGKIRKSLYRCAAQDIFSCQDKIMVGERQVGEISAWQDDEGLALLRDDCLEENLTVNNVKLQLMERQD</sequence>
<dbReference type="OrthoDB" id="9796287at2"/>
<feature type="domain" description="CAF17 C-terminal" evidence="3">
    <location>
        <begin position="224"/>
        <end position="266"/>
    </location>
</feature>
<dbReference type="STRING" id="1397666.RS24_01292"/>
<dbReference type="PATRIC" id="fig|1397666.3.peg.1181"/>
<proteinExistence type="predicted"/>
<dbReference type="GO" id="GO:0016226">
    <property type="term" value="P:iron-sulfur cluster assembly"/>
    <property type="evidence" value="ECO:0007669"/>
    <property type="project" value="TreeGrafter"/>
</dbReference>
<evidence type="ECO:0000256" key="1">
    <source>
        <dbReference type="ARBA" id="ARBA00022946"/>
    </source>
</evidence>
<evidence type="ECO:0000259" key="3">
    <source>
        <dbReference type="Pfam" id="PF25455"/>
    </source>
</evidence>
<protein>
    <submittedName>
        <fullName evidence="4">Uncharacterized protein</fullName>
    </submittedName>
</protein>
<gene>
    <name evidence="4" type="ORF">RS24_01292</name>
</gene>
<dbReference type="Pfam" id="PF25455">
    <property type="entry name" value="Beta-barrel_CAF17_C"/>
    <property type="match status" value="1"/>
</dbReference>
<dbReference type="PANTHER" id="PTHR22602:SF0">
    <property type="entry name" value="TRANSFERASE CAF17, MITOCHONDRIAL-RELATED"/>
    <property type="match status" value="1"/>
</dbReference>
<dbReference type="RefSeq" id="WP_021777273.1">
    <property type="nucleotide sequence ID" value="NZ_AWXE01000004.1"/>
</dbReference>
<dbReference type="eggNOG" id="COG0354">
    <property type="taxonomic scope" value="Bacteria"/>
</dbReference>
<dbReference type="PANTHER" id="PTHR22602">
    <property type="entry name" value="TRANSFERASE CAF17, MITOCHONDRIAL-RELATED"/>
    <property type="match status" value="1"/>
</dbReference>
<dbReference type="Gene3D" id="3.30.1360.120">
    <property type="entry name" value="Probable tRNA modification gtpase trme, domain 1"/>
    <property type="match status" value="2"/>
</dbReference>
<reference evidence="4 5" key="1">
    <citation type="journal article" date="2014" name="FEMS Microbiol. Ecol.">
        <title>Genomic differentiation among two strains of the PS1 clade isolated from geographically separated marine habitats.</title>
        <authorList>
            <person name="Jimenez-Infante F."/>
            <person name="Ngugi D.K."/>
            <person name="Alam I."/>
            <person name="Rashid M."/>
            <person name="Baalawi W."/>
            <person name="Kamau A.A."/>
            <person name="Bajic V.B."/>
            <person name="Stingl U."/>
        </authorList>
    </citation>
    <scope>NUCLEOTIDE SEQUENCE [LARGE SCALE GENOMIC DNA]</scope>
    <source>
        <strain evidence="4 5">RS24</strain>
    </source>
</reference>
<keyword evidence="1" id="KW-0809">Transit peptide</keyword>
<dbReference type="InterPro" id="IPR017703">
    <property type="entry name" value="YgfZ/GCV_T_CS"/>
</dbReference>
<dbReference type="InterPro" id="IPR006222">
    <property type="entry name" value="GCVT_N"/>
</dbReference>
<feature type="domain" description="GCVT N-terminal" evidence="2">
    <location>
        <begin position="12"/>
        <end position="72"/>
    </location>
</feature>
<dbReference type="EMBL" id="AWXE01000004">
    <property type="protein sequence ID" value="ERL46294.1"/>
    <property type="molecule type" value="Genomic_DNA"/>
</dbReference>